<evidence type="ECO:0000313" key="7">
    <source>
        <dbReference type="Proteomes" id="UP000887575"/>
    </source>
</evidence>
<dbReference type="Pfam" id="PF00397">
    <property type="entry name" value="WW"/>
    <property type="match status" value="1"/>
</dbReference>
<dbReference type="FunFam" id="3.30.63.10:FF:000002">
    <property type="entry name" value="Guanylate kinase 1"/>
    <property type="match status" value="1"/>
</dbReference>
<feature type="compositionally biased region" description="Basic and acidic residues" evidence="4">
    <location>
        <begin position="1"/>
        <end position="11"/>
    </location>
</feature>
<organism evidence="7 8">
    <name type="scientific">Mesorhabditis belari</name>
    <dbReference type="NCBI Taxonomy" id="2138241"/>
    <lineage>
        <taxon>Eukaryota</taxon>
        <taxon>Metazoa</taxon>
        <taxon>Ecdysozoa</taxon>
        <taxon>Nematoda</taxon>
        <taxon>Chromadorea</taxon>
        <taxon>Rhabditida</taxon>
        <taxon>Rhabditina</taxon>
        <taxon>Rhabditomorpha</taxon>
        <taxon>Rhabditoidea</taxon>
        <taxon>Rhabditidae</taxon>
        <taxon>Mesorhabditinae</taxon>
        <taxon>Mesorhabditis</taxon>
    </lineage>
</organism>
<name>A0AAF3FCI3_9BILA</name>
<feature type="compositionally biased region" description="Polar residues" evidence="4">
    <location>
        <begin position="12"/>
        <end position="21"/>
    </location>
</feature>
<dbReference type="Pfam" id="PF00625">
    <property type="entry name" value="Guanylate_kin"/>
    <property type="match status" value="1"/>
</dbReference>
<dbReference type="InterPro" id="IPR020590">
    <property type="entry name" value="Guanylate_kinase_CS"/>
</dbReference>
<dbReference type="PANTHER" id="PTHR10316:SF40">
    <property type="entry name" value="LD27118P"/>
    <property type="match status" value="1"/>
</dbReference>
<feature type="domain" description="Guanylate kinase-like" evidence="6">
    <location>
        <begin position="167"/>
        <end position="255"/>
    </location>
</feature>
<dbReference type="SUPFAM" id="SSF51045">
    <property type="entry name" value="WW domain"/>
    <property type="match status" value="1"/>
</dbReference>
<dbReference type="InterPro" id="IPR001202">
    <property type="entry name" value="WW_dom"/>
</dbReference>
<dbReference type="Gene3D" id="2.20.70.10">
    <property type="match status" value="1"/>
</dbReference>
<protein>
    <recommendedName>
        <fullName evidence="9">WW domain-containing protein</fullName>
    </recommendedName>
</protein>
<dbReference type="PROSITE" id="PS00856">
    <property type="entry name" value="GUANYLATE_KINASE_1"/>
    <property type="match status" value="1"/>
</dbReference>
<evidence type="ECO:0000256" key="3">
    <source>
        <dbReference type="ARBA" id="ARBA00023136"/>
    </source>
</evidence>
<keyword evidence="2" id="KW-0677">Repeat</keyword>
<evidence type="ECO:0000256" key="1">
    <source>
        <dbReference type="ARBA" id="ARBA00004170"/>
    </source>
</evidence>
<dbReference type="PROSITE" id="PS50020">
    <property type="entry name" value="WW_DOMAIN_2"/>
    <property type="match status" value="1"/>
</dbReference>
<feature type="domain" description="WW" evidence="5">
    <location>
        <begin position="268"/>
        <end position="301"/>
    </location>
</feature>
<dbReference type="PANTHER" id="PTHR10316">
    <property type="entry name" value="MEMBRANE ASSOCIATED GUANYLATE KINASE-RELATED"/>
    <property type="match status" value="1"/>
</dbReference>
<comment type="subcellular location">
    <subcellularLocation>
        <location evidence="1">Membrane</location>
        <topology evidence="1">Peripheral membrane protein</topology>
    </subcellularLocation>
</comment>
<dbReference type="WBParaSite" id="MBELARI_LOCUS4533">
    <property type="protein sequence ID" value="MBELARI_LOCUS4533"/>
    <property type="gene ID" value="MBELARI_LOCUS4533"/>
</dbReference>
<dbReference type="SMART" id="SM00456">
    <property type="entry name" value="WW"/>
    <property type="match status" value="1"/>
</dbReference>
<evidence type="ECO:0000259" key="6">
    <source>
        <dbReference type="PROSITE" id="PS50052"/>
    </source>
</evidence>
<dbReference type="InterPro" id="IPR036034">
    <property type="entry name" value="PDZ_sf"/>
</dbReference>
<evidence type="ECO:0000256" key="4">
    <source>
        <dbReference type="SAM" id="MobiDB-lite"/>
    </source>
</evidence>
<dbReference type="GO" id="GO:0034330">
    <property type="term" value="P:cell junction organization"/>
    <property type="evidence" value="ECO:0007669"/>
    <property type="project" value="UniProtKB-ARBA"/>
</dbReference>
<reference evidence="8" key="1">
    <citation type="submission" date="2024-02" db="UniProtKB">
        <authorList>
            <consortium name="WormBaseParasite"/>
        </authorList>
    </citation>
    <scope>IDENTIFICATION</scope>
</reference>
<feature type="region of interest" description="Disordered" evidence="4">
    <location>
        <begin position="45"/>
        <end position="89"/>
    </location>
</feature>
<dbReference type="InterPro" id="IPR027417">
    <property type="entry name" value="P-loop_NTPase"/>
</dbReference>
<dbReference type="AlphaFoldDB" id="A0AAF3FCI3"/>
<dbReference type="SUPFAM" id="SSF52540">
    <property type="entry name" value="P-loop containing nucleoside triphosphate hydrolases"/>
    <property type="match status" value="1"/>
</dbReference>
<keyword evidence="3" id="KW-0472">Membrane</keyword>
<dbReference type="Gene3D" id="3.30.63.10">
    <property type="entry name" value="Guanylate Kinase phosphate binding domain"/>
    <property type="match status" value="1"/>
</dbReference>
<dbReference type="PROSITE" id="PS50052">
    <property type="entry name" value="GUANYLATE_KINASE_2"/>
    <property type="match status" value="1"/>
</dbReference>
<dbReference type="GO" id="GO:0005737">
    <property type="term" value="C:cytoplasm"/>
    <property type="evidence" value="ECO:0007669"/>
    <property type="project" value="TreeGrafter"/>
</dbReference>
<proteinExistence type="predicted"/>
<dbReference type="CDD" id="cd00201">
    <property type="entry name" value="WW"/>
    <property type="match status" value="1"/>
</dbReference>
<evidence type="ECO:0008006" key="9">
    <source>
        <dbReference type="Google" id="ProtNLM"/>
    </source>
</evidence>
<evidence type="ECO:0000313" key="8">
    <source>
        <dbReference type="WBParaSite" id="MBELARI_LOCUS4533"/>
    </source>
</evidence>
<keyword evidence="7" id="KW-1185">Reference proteome</keyword>
<evidence type="ECO:0000256" key="2">
    <source>
        <dbReference type="ARBA" id="ARBA00022737"/>
    </source>
</evidence>
<dbReference type="Proteomes" id="UP000887575">
    <property type="component" value="Unassembled WGS sequence"/>
</dbReference>
<dbReference type="InterPro" id="IPR036020">
    <property type="entry name" value="WW_dom_sf"/>
</dbReference>
<dbReference type="InterPro" id="IPR008144">
    <property type="entry name" value="Guanylate_kin-like_dom"/>
</dbReference>
<evidence type="ECO:0000259" key="5">
    <source>
        <dbReference type="PROSITE" id="PS50020"/>
    </source>
</evidence>
<feature type="region of interest" description="Disordered" evidence="4">
    <location>
        <begin position="1"/>
        <end position="21"/>
    </location>
</feature>
<dbReference type="InterPro" id="IPR008145">
    <property type="entry name" value="GK/Ca_channel_bsu"/>
</dbReference>
<dbReference type="GO" id="GO:0016020">
    <property type="term" value="C:membrane"/>
    <property type="evidence" value="ECO:0007669"/>
    <property type="project" value="UniProtKB-SubCell"/>
</dbReference>
<sequence>MRAFVGEDEHSTQPGTSTKQNAAAVDLARDLEELNRLQQILEQMGTECAPSPSTSLDIHSGSEKAETASIKDGNGKEEGRSERLKATSTSSRKLIRVPCNQNGPIPFTIQGGAALARLISVDVVRANDLVGLLSPDDIIVTIDEIPVSGMLRSTAQALLEAQCSQKDQIAIEILPKGSIPDDLCLILSEKAMPDLQTVIRDNVYARTVPYTTRAPRDGEVDGEHYRFVTADHFNELKDGGHLLEHGTYQDHLYGTPRPSEMVSGPSKGPLPPNWEIAYDAHGEKYFIDHNSGTTQWDDPRDLPVGWEQVDDPVYGTFYVE</sequence>
<dbReference type="GO" id="GO:0007165">
    <property type="term" value="P:signal transduction"/>
    <property type="evidence" value="ECO:0007669"/>
    <property type="project" value="TreeGrafter"/>
</dbReference>
<accession>A0AAF3FCI3</accession>
<dbReference type="PROSITE" id="PS01159">
    <property type="entry name" value="WW_DOMAIN_1"/>
    <property type="match status" value="1"/>
</dbReference>
<feature type="compositionally biased region" description="Basic and acidic residues" evidence="4">
    <location>
        <begin position="73"/>
        <end position="85"/>
    </location>
</feature>
<dbReference type="SUPFAM" id="SSF50156">
    <property type="entry name" value="PDZ domain-like"/>
    <property type="match status" value="1"/>
</dbReference>